<gene>
    <name evidence="2" type="ORF">B0W47_03880</name>
    <name evidence="3" type="ORF">CDI09_15935</name>
</gene>
<reference evidence="4" key="1">
    <citation type="submission" date="2017-02" db="EMBL/GenBank/DDBJ databases">
        <title>zhang.</title>
        <authorList>
            <person name="Zhang H."/>
        </authorList>
    </citation>
    <scope>NUCLEOTIDE SEQUENCE [LARGE SCALE GENOMIC DNA]</scope>
    <source>
        <strain evidence="4">RZS01</strain>
    </source>
</reference>
<proteinExistence type="predicted"/>
<protein>
    <recommendedName>
        <fullName evidence="6">Lipoprotein</fullName>
    </recommendedName>
</protein>
<dbReference type="EMBL" id="NIRT01000048">
    <property type="protein sequence ID" value="PYD65028.1"/>
    <property type="molecule type" value="Genomic_DNA"/>
</dbReference>
<dbReference type="EMBL" id="CP019875">
    <property type="protein sequence ID" value="AQU86739.1"/>
    <property type="molecule type" value="Genomic_DNA"/>
</dbReference>
<dbReference type="KEGG" id="kna:B0W47_03880"/>
<dbReference type="Proteomes" id="UP000247512">
    <property type="component" value="Unassembled WGS sequence"/>
</dbReference>
<sequence>MDRTLSTLRFRIACHAACTNSRPPAAFSRYSPEVTMRLIPCSLAALAMILSLGGCVGPDPARHNDEGMQAPAPPSVSRSAHADSRP</sequence>
<feature type="region of interest" description="Disordered" evidence="1">
    <location>
        <begin position="60"/>
        <end position="86"/>
    </location>
</feature>
<keyword evidence="5" id="KW-1185">Reference proteome</keyword>
<accession>A0A9N7CBP0</accession>
<dbReference type="Proteomes" id="UP000189683">
    <property type="component" value="Chromosome"/>
</dbReference>
<reference evidence="3 5" key="3">
    <citation type="submission" date="2017-06" db="EMBL/GenBank/DDBJ databases">
        <title>A draft genome sequence of Komagataeibacter nataicola LMG 1536.</title>
        <authorList>
            <person name="Skraban J."/>
            <person name="Cleenwerck I."/>
            <person name="Vandamme P."/>
            <person name="Trcek J."/>
        </authorList>
    </citation>
    <scope>NUCLEOTIDE SEQUENCE [LARGE SCALE GENOMIC DNA]</scope>
    <source>
        <strain evidence="3 5">LMG 1536</strain>
    </source>
</reference>
<reference evidence="2" key="2">
    <citation type="submission" date="2017-02" db="EMBL/GenBank/DDBJ databases">
        <authorList>
            <person name="Zhang H."/>
        </authorList>
    </citation>
    <scope>NUCLEOTIDE SEQUENCE</scope>
    <source>
        <strain evidence="2">RZS01</strain>
    </source>
</reference>
<name>A0A9N7CBP0_9PROT</name>
<evidence type="ECO:0000313" key="2">
    <source>
        <dbReference type="EMBL" id="AQU86739.1"/>
    </source>
</evidence>
<evidence type="ECO:0000313" key="5">
    <source>
        <dbReference type="Proteomes" id="UP000247512"/>
    </source>
</evidence>
<organism evidence="2 4">
    <name type="scientific">Komagataeibacter nataicola</name>
    <dbReference type="NCBI Taxonomy" id="265960"/>
    <lineage>
        <taxon>Bacteria</taxon>
        <taxon>Pseudomonadati</taxon>
        <taxon>Pseudomonadota</taxon>
        <taxon>Alphaproteobacteria</taxon>
        <taxon>Acetobacterales</taxon>
        <taxon>Acetobacteraceae</taxon>
        <taxon>Komagataeibacter</taxon>
    </lineage>
</organism>
<evidence type="ECO:0008006" key="6">
    <source>
        <dbReference type="Google" id="ProtNLM"/>
    </source>
</evidence>
<dbReference type="AlphaFoldDB" id="A0A9N7CBP0"/>
<evidence type="ECO:0000313" key="4">
    <source>
        <dbReference type="Proteomes" id="UP000189683"/>
    </source>
</evidence>
<evidence type="ECO:0000313" key="3">
    <source>
        <dbReference type="EMBL" id="PYD65028.1"/>
    </source>
</evidence>
<evidence type="ECO:0000256" key="1">
    <source>
        <dbReference type="SAM" id="MobiDB-lite"/>
    </source>
</evidence>